<organism evidence="4 5">
    <name type="scientific">Morella rubra</name>
    <name type="common">Chinese bayberry</name>
    <dbReference type="NCBI Taxonomy" id="262757"/>
    <lineage>
        <taxon>Eukaryota</taxon>
        <taxon>Viridiplantae</taxon>
        <taxon>Streptophyta</taxon>
        <taxon>Embryophyta</taxon>
        <taxon>Tracheophyta</taxon>
        <taxon>Spermatophyta</taxon>
        <taxon>Magnoliopsida</taxon>
        <taxon>eudicotyledons</taxon>
        <taxon>Gunneridae</taxon>
        <taxon>Pentapetalae</taxon>
        <taxon>rosids</taxon>
        <taxon>fabids</taxon>
        <taxon>Fagales</taxon>
        <taxon>Myricaceae</taxon>
        <taxon>Morella</taxon>
    </lineage>
</organism>
<dbReference type="InterPro" id="IPR036312">
    <property type="entry name" value="Bifun_inhib/LTP/seed_sf"/>
</dbReference>
<reference evidence="4" key="1">
    <citation type="submission" date="2018-07" db="EMBL/GenBank/DDBJ databases">
        <authorList>
            <person name="Gao Z.-S."/>
            <person name="Jia H.-M."/>
            <person name="Jia H.-J."/>
            <person name="Cai Q.-L."/>
            <person name="Wang Y."/>
            <person name="Zhao H.-B."/>
        </authorList>
    </citation>
    <scope>NUCLEOTIDE SEQUENCE</scope>
    <source>
        <tissue evidence="4">Leaves</tissue>
    </source>
</reference>
<dbReference type="InterPro" id="IPR039265">
    <property type="entry name" value="DIR1-like"/>
</dbReference>
<proteinExistence type="predicted"/>
<name>A0A6A1WFY2_9ROSI</name>
<dbReference type="GO" id="GO:0005504">
    <property type="term" value="F:fatty acid binding"/>
    <property type="evidence" value="ECO:0007669"/>
    <property type="project" value="InterPro"/>
</dbReference>
<evidence type="ECO:0000259" key="2">
    <source>
        <dbReference type="Pfam" id="PF14368"/>
    </source>
</evidence>
<feature type="signal peptide" evidence="1">
    <location>
        <begin position="1"/>
        <end position="23"/>
    </location>
</feature>
<dbReference type="Gene3D" id="1.10.110.10">
    <property type="entry name" value="Plant lipid-transfer and hydrophobic proteins"/>
    <property type="match status" value="1"/>
</dbReference>
<reference evidence="4" key="3">
    <citation type="submission" date="2019-09" db="EMBL/GenBank/DDBJ databases">
        <authorList>
            <person name="Gao Z."/>
        </authorList>
    </citation>
    <scope>NUCLEOTIDE SEQUENCE</scope>
    <source>
        <tissue evidence="4">Leaves</tissue>
    </source>
</reference>
<dbReference type="PANTHER" id="PTHR33122:SF60">
    <property type="entry name" value="LIPID-TRANSFER PROTEIN DIR1-RELATED"/>
    <property type="match status" value="1"/>
</dbReference>
<dbReference type="Proteomes" id="UP000516437">
    <property type="component" value="Chromosome 2"/>
</dbReference>
<reference evidence="4 5" key="2">
    <citation type="journal article" date="2019" name="Plant Biotechnol. J.">
        <title>The red bayberry genome and genetic basis of sex determination.</title>
        <authorList>
            <person name="Jia H.M."/>
            <person name="Jia H.J."/>
            <person name="Cai Q.L."/>
            <person name="Wang Y."/>
            <person name="Zhao H.B."/>
            <person name="Yang W.F."/>
            <person name="Wang G.Y."/>
            <person name="Li Y.H."/>
            <person name="Zhan D.L."/>
            <person name="Shen Y.T."/>
            <person name="Niu Q.F."/>
            <person name="Chang L."/>
            <person name="Qiu J."/>
            <person name="Zhao L."/>
            <person name="Xie H.B."/>
            <person name="Fu W.Y."/>
            <person name="Jin J."/>
            <person name="Li X.W."/>
            <person name="Jiao Y."/>
            <person name="Zhou C.C."/>
            <person name="Tu T."/>
            <person name="Chai C.Y."/>
            <person name="Gao J.L."/>
            <person name="Fan L.J."/>
            <person name="van de Weg E."/>
            <person name="Wang J.Y."/>
            <person name="Gao Z.S."/>
        </authorList>
    </citation>
    <scope>NUCLEOTIDE SEQUENCE [LARGE SCALE GENOMIC DNA]</scope>
    <source>
        <tissue evidence="4">Leaves</tissue>
    </source>
</reference>
<accession>A0A6A1WFY2</accession>
<dbReference type="GO" id="GO:0009627">
    <property type="term" value="P:systemic acquired resistance"/>
    <property type="evidence" value="ECO:0007669"/>
    <property type="project" value="InterPro"/>
</dbReference>
<evidence type="ECO:0000313" key="3">
    <source>
        <dbReference type="EMBL" id="KAB1224151.1"/>
    </source>
</evidence>
<comment type="caution">
    <text evidence="4">The sequence shown here is derived from an EMBL/GenBank/DDBJ whole genome shotgun (WGS) entry which is preliminary data.</text>
</comment>
<keyword evidence="5" id="KW-1185">Reference proteome</keyword>
<evidence type="ECO:0000313" key="5">
    <source>
        <dbReference type="Proteomes" id="UP000516437"/>
    </source>
</evidence>
<dbReference type="AlphaFoldDB" id="A0A6A1WFY2"/>
<feature type="domain" description="Bifunctional inhibitor/plant lipid transfer protein/seed storage helical" evidence="2">
    <location>
        <begin position="13"/>
        <end position="96"/>
    </location>
</feature>
<dbReference type="InterPro" id="IPR044741">
    <property type="entry name" value="NsLTP-like"/>
</dbReference>
<dbReference type="SUPFAM" id="SSF47699">
    <property type="entry name" value="Bifunctional inhibitor/lipid-transfer protein/seed storage 2S albumin"/>
    <property type="match status" value="1"/>
</dbReference>
<keyword evidence="1" id="KW-0732">Signal</keyword>
<dbReference type="EMBL" id="RXIC02000020">
    <property type="protein sequence ID" value="KAB1224151.1"/>
    <property type="molecule type" value="Genomic_DNA"/>
</dbReference>
<dbReference type="EMBL" id="RXIC02000020">
    <property type="protein sequence ID" value="KAB1224182.1"/>
    <property type="molecule type" value="Genomic_DNA"/>
</dbReference>
<protein>
    <submittedName>
        <fullName evidence="4">Putative lipid-transfer protein DIR1</fullName>
    </submittedName>
</protein>
<dbReference type="PANTHER" id="PTHR33122">
    <property type="entry name" value="LIPID BINDING PROTEIN-RELATED"/>
    <property type="match status" value="1"/>
</dbReference>
<sequence>MEMGRKFVVFVVLMVVVFQAARAVTFCNMNDDGISACKPSVTAPNPTEPTKKCCKALSQADLTCLCSYKNSILLPSLGIDAKLAMGLPAKCNLTPPDGCTKK</sequence>
<feature type="chain" id="PRO_5035382601" evidence="1">
    <location>
        <begin position="24"/>
        <end position="102"/>
    </location>
</feature>
<dbReference type="CDD" id="cd04660">
    <property type="entry name" value="nsLTP_like"/>
    <property type="match status" value="1"/>
</dbReference>
<dbReference type="OrthoDB" id="643149at2759"/>
<dbReference type="InterPro" id="IPR016140">
    <property type="entry name" value="Bifunc_inhib/LTP/seed_store"/>
</dbReference>
<evidence type="ECO:0000256" key="1">
    <source>
        <dbReference type="SAM" id="SignalP"/>
    </source>
</evidence>
<gene>
    <name evidence="4" type="ORF">CJ030_MR2G024413</name>
    <name evidence="3" type="ORF">CJ030_MR2G024444</name>
</gene>
<dbReference type="Pfam" id="PF14368">
    <property type="entry name" value="LTP_2"/>
    <property type="match status" value="1"/>
</dbReference>
<evidence type="ECO:0000313" key="4">
    <source>
        <dbReference type="EMBL" id="KAB1224182.1"/>
    </source>
</evidence>